<dbReference type="InterPro" id="IPR002109">
    <property type="entry name" value="Glutaredoxin"/>
</dbReference>
<feature type="region of interest" description="Disordered" evidence="4">
    <location>
        <begin position="105"/>
        <end position="139"/>
    </location>
</feature>
<dbReference type="PROSITE" id="PS51354">
    <property type="entry name" value="GLUTAREDOXIN_2"/>
    <property type="match status" value="2"/>
</dbReference>
<keyword evidence="2" id="KW-0408">Iron</keyword>
<reference evidence="6 7" key="1">
    <citation type="journal article" date="2023" name="Commun. Biol.">
        <title>Genome analysis of Parmales, the sister group of diatoms, reveals the evolutionary specialization of diatoms from phago-mixotrophs to photoautotrophs.</title>
        <authorList>
            <person name="Ban H."/>
            <person name="Sato S."/>
            <person name="Yoshikawa S."/>
            <person name="Yamada K."/>
            <person name="Nakamura Y."/>
            <person name="Ichinomiya M."/>
            <person name="Sato N."/>
            <person name="Blanc-Mathieu R."/>
            <person name="Endo H."/>
            <person name="Kuwata A."/>
            <person name="Ogata H."/>
        </authorList>
    </citation>
    <scope>NUCLEOTIDE SEQUENCE [LARGE SCALE GENOMIC DNA]</scope>
</reference>
<feature type="domain" description="Glutaredoxin" evidence="5">
    <location>
        <begin position="153"/>
        <end position="219"/>
    </location>
</feature>
<evidence type="ECO:0000313" key="6">
    <source>
        <dbReference type="EMBL" id="GMI30467.1"/>
    </source>
</evidence>
<evidence type="ECO:0000256" key="3">
    <source>
        <dbReference type="ARBA" id="ARBA00023014"/>
    </source>
</evidence>
<dbReference type="InterPro" id="IPR036249">
    <property type="entry name" value="Thioredoxin-like_sf"/>
</dbReference>
<comment type="caution">
    <text evidence="6">The sequence shown here is derived from an EMBL/GenBank/DDBJ whole genome shotgun (WGS) entry which is preliminary data.</text>
</comment>
<dbReference type="NCBIfam" id="TIGR00365">
    <property type="entry name" value="Grx4 family monothiol glutaredoxin"/>
    <property type="match status" value="1"/>
</dbReference>
<accession>A0ABQ6MPX9</accession>
<dbReference type="SUPFAM" id="SSF52833">
    <property type="entry name" value="Thioredoxin-like"/>
    <property type="match status" value="3"/>
</dbReference>
<evidence type="ECO:0000256" key="4">
    <source>
        <dbReference type="SAM" id="MobiDB-lite"/>
    </source>
</evidence>
<evidence type="ECO:0000259" key="5">
    <source>
        <dbReference type="Pfam" id="PF00462"/>
    </source>
</evidence>
<evidence type="ECO:0000256" key="2">
    <source>
        <dbReference type="ARBA" id="ARBA00023004"/>
    </source>
</evidence>
<dbReference type="Proteomes" id="UP001165060">
    <property type="component" value="Unassembled WGS sequence"/>
</dbReference>
<feature type="compositionally biased region" description="Low complexity" evidence="4">
    <location>
        <begin position="121"/>
        <end position="135"/>
    </location>
</feature>
<organism evidence="6 7">
    <name type="scientific">Tetraparma gracilis</name>
    <dbReference type="NCBI Taxonomy" id="2962635"/>
    <lineage>
        <taxon>Eukaryota</taxon>
        <taxon>Sar</taxon>
        <taxon>Stramenopiles</taxon>
        <taxon>Ochrophyta</taxon>
        <taxon>Bolidophyceae</taxon>
        <taxon>Parmales</taxon>
        <taxon>Triparmaceae</taxon>
        <taxon>Tetraparma</taxon>
    </lineage>
</organism>
<dbReference type="Pfam" id="PF00462">
    <property type="entry name" value="Glutaredoxin"/>
    <property type="match status" value="2"/>
</dbReference>
<keyword evidence="3" id="KW-0411">Iron-sulfur</keyword>
<protein>
    <recommendedName>
        <fullName evidence="5">Glutaredoxin domain-containing protein</fullName>
    </recommendedName>
</protein>
<name>A0ABQ6MPX9_9STRA</name>
<evidence type="ECO:0000313" key="7">
    <source>
        <dbReference type="Proteomes" id="UP001165060"/>
    </source>
</evidence>
<dbReference type="CDD" id="cd03028">
    <property type="entry name" value="GRX_PICOT_like"/>
    <property type="match status" value="2"/>
</dbReference>
<dbReference type="PANTHER" id="PTHR10293">
    <property type="entry name" value="GLUTAREDOXIN FAMILY MEMBER"/>
    <property type="match status" value="1"/>
</dbReference>
<dbReference type="InterPro" id="IPR004480">
    <property type="entry name" value="Monothiol_GRX-rel"/>
</dbReference>
<dbReference type="EMBL" id="BRYB01004411">
    <property type="protein sequence ID" value="GMI30467.1"/>
    <property type="molecule type" value="Genomic_DNA"/>
</dbReference>
<dbReference type="Gene3D" id="3.40.30.10">
    <property type="entry name" value="Glutaredoxin"/>
    <property type="match status" value="3"/>
</dbReference>
<sequence>MSSFTGAAPGPTVYYFFASWHDSHTQMSAVFAALPSLAASCSLPVAFHEVEAETSPSLTEKHAVTVVPTFVLLRKDGSLHACIESPDPALLSAQLLALIAEPEAAPAQPPAKGPAEKAPAEAKAAAAAPEGAPEGLSDETEAQIKSLLASSPVLLFMKGSPSLPKCGFSRQIVELLQGSGVTFSSFDILNPEQQEVRAGLKVFSDWPTFPQLYVNGELIGGLDIVKEMAAEGTLVSELGLPAEKPIDERLEELVNRSPVLLFMKGLPSGPKCGFSRQIVEVLNEQCPGGYDAFNILEDEEVRRELKRYSEWPTYPQLYIGGELVGGLDIVKEMVESGELKEMLEEAK</sequence>
<evidence type="ECO:0000256" key="1">
    <source>
        <dbReference type="ARBA" id="ARBA00022723"/>
    </source>
</evidence>
<gene>
    <name evidence="6" type="ORF">TeGR_g4724</name>
</gene>
<feature type="domain" description="Glutaredoxin" evidence="5">
    <location>
        <begin position="259"/>
        <end position="324"/>
    </location>
</feature>
<keyword evidence="1" id="KW-0479">Metal-binding</keyword>
<dbReference type="PANTHER" id="PTHR10293:SF73">
    <property type="entry name" value="GLUTAREDOXIN-3"/>
    <property type="match status" value="1"/>
</dbReference>
<keyword evidence="7" id="KW-1185">Reference proteome</keyword>
<dbReference type="InterPro" id="IPR033658">
    <property type="entry name" value="GRX_PICOT-like"/>
</dbReference>
<proteinExistence type="predicted"/>